<dbReference type="SMART" id="SM00181">
    <property type="entry name" value="EGF"/>
    <property type="match status" value="4"/>
</dbReference>
<dbReference type="InterPro" id="IPR013032">
    <property type="entry name" value="EGF-like_CS"/>
</dbReference>
<keyword evidence="7" id="KW-1133">Transmembrane helix</keyword>
<dbReference type="Proteomes" id="UP001519460">
    <property type="component" value="Unassembled WGS sequence"/>
</dbReference>
<dbReference type="PROSITE" id="PS00010">
    <property type="entry name" value="ASX_HYDROXYL"/>
    <property type="match status" value="2"/>
</dbReference>
<keyword evidence="7" id="KW-0472">Membrane</keyword>
<feature type="domain" description="EGF-like" evidence="8">
    <location>
        <begin position="309"/>
        <end position="345"/>
    </location>
</feature>
<keyword evidence="10" id="KW-1185">Reference proteome</keyword>
<feature type="disulfide bond" evidence="6">
    <location>
        <begin position="335"/>
        <end position="344"/>
    </location>
</feature>
<evidence type="ECO:0000256" key="4">
    <source>
        <dbReference type="ARBA" id="ARBA00023157"/>
    </source>
</evidence>
<evidence type="ECO:0000259" key="8">
    <source>
        <dbReference type="PROSITE" id="PS50026"/>
    </source>
</evidence>
<evidence type="ECO:0000256" key="5">
    <source>
        <dbReference type="ARBA" id="ARBA00023180"/>
    </source>
</evidence>
<comment type="caution">
    <text evidence="9">The sequence shown here is derived from an EMBL/GenBank/DDBJ whole genome shotgun (WGS) entry which is preliminary data.</text>
</comment>
<dbReference type="Pfam" id="PF12661">
    <property type="entry name" value="hEGF"/>
    <property type="match status" value="2"/>
</dbReference>
<dbReference type="InterPro" id="IPR000742">
    <property type="entry name" value="EGF"/>
</dbReference>
<dbReference type="SMART" id="SM00179">
    <property type="entry name" value="EGF_CA"/>
    <property type="match status" value="3"/>
</dbReference>
<feature type="domain" description="EGF-like" evidence="8">
    <location>
        <begin position="347"/>
        <end position="383"/>
    </location>
</feature>
<dbReference type="PANTHER" id="PTHR12916">
    <property type="entry name" value="CYTOCHROME C OXIDASE POLYPEPTIDE VIC-2"/>
    <property type="match status" value="1"/>
</dbReference>
<dbReference type="PROSITE" id="PS01187">
    <property type="entry name" value="EGF_CA"/>
    <property type="match status" value="1"/>
</dbReference>
<evidence type="ECO:0000256" key="6">
    <source>
        <dbReference type="PROSITE-ProRule" id="PRU00076"/>
    </source>
</evidence>
<feature type="non-terminal residue" evidence="9">
    <location>
        <position position="1"/>
    </location>
</feature>
<evidence type="ECO:0000256" key="1">
    <source>
        <dbReference type="ARBA" id="ARBA00022536"/>
    </source>
</evidence>
<accession>A0ABD0KJT6</accession>
<dbReference type="FunFam" id="2.10.25.10:FF:000004">
    <property type="entry name" value="Neurogenic locus notch 1"/>
    <property type="match status" value="1"/>
</dbReference>
<keyword evidence="4 6" id="KW-1015">Disulfide bond</keyword>
<dbReference type="EMBL" id="JACVVK020000165">
    <property type="protein sequence ID" value="KAK7487424.1"/>
    <property type="molecule type" value="Genomic_DNA"/>
</dbReference>
<feature type="disulfide bond" evidence="6">
    <location>
        <begin position="215"/>
        <end position="224"/>
    </location>
</feature>
<dbReference type="FunFam" id="2.10.25.10:FF:000143">
    <property type="entry name" value="Protein crumbs 1"/>
    <property type="match status" value="1"/>
</dbReference>
<dbReference type="CDD" id="cd00054">
    <property type="entry name" value="EGF_CA"/>
    <property type="match status" value="3"/>
</dbReference>
<dbReference type="Pfam" id="PF00008">
    <property type="entry name" value="EGF"/>
    <property type="match status" value="1"/>
</dbReference>
<dbReference type="PROSITE" id="PS50026">
    <property type="entry name" value="EGF_3"/>
    <property type="match status" value="4"/>
</dbReference>
<feature type="domain" description="EGF-like" evidence="8">
    <location>
        <begin position="187"/>
        <end position="225"/>
    </location>
</feature>
<comment type="caution">
    <text evidence="6">Lacks conserved residue(s) required for the propagation of feature annotation.</text>
</comment>
<feature type="domain" description="EGF-like" evidence="8">
    <location>
        <begin position="271"/>
        <end position="307"/>
    </location>
</feature>
<keyword evidence="2" id="KW-0732">Signal</keyword>
<organism evidence="9 10">
    <name type="scientific">Batillaria attramentaria</name>
    <dbReference type="NCBI Taxonomy" id="370345"/>
    <lineage>
        <taxon>Eukaryota</taxon>
        <taxon>Metazoa</taxon>
        <taxon>Spiralia</taxon>
        <taxon>Lophotrochozoa</taxon>
        <taxon>Mollusca</taxon>
        <taxon>Gastropoda</taxon>
        <taxon>Caenogastropoda</taxon>
        <taxon>Sorbeoconcha</taxon>
        <taxon>Cerithioidea</taxon>
        <taxon>Batillariidae</taxon>
        <taxon>Batillaria</taxon>
    </lineage>
</organism>
<feature type="disulfide bond" evidence="6">
    <location>
        <begin position="297"/>
        <end position="306"/>
    </location>
</feature>
<feature type="disulfide bond" evidence="6">
    <location>
        <begin position="373"/>
        <end position="382"/>
    </location>
</feature>
<feature type="non-terminal residue" evidence="9">
    <location>
        <position position="470"/>
    </location>
</feature>
<dbReference type="PANTHER" id="PTHR12916:SF4">
    <property type="entry name" value="UNINFLATABLE, ISOFORM C"/>
    <property type="match status" value="1"/>
</dbReference>
<evidence type="ECO:0000256" key="7">
    <source>
        <dbReference type="SAM" id="Phobius"/>
    </source>
</evidence>
<dbReference type="InterPro" id="IPR001881">
    <property type="entry name" value="EGF-like_Ca-bd_dom"/>
</dbReference>
<evidence type="ECO:0000313" key="9">
    <source>
        <dbReference type="EMBL" id="KAK7487424.1"/>
    </source>
</evidence>
<keyword evidence="3" id="KW-0677">Repeat</keyword>
<dbReference type="FunFam" id="2.10.25.10:FF:000109">
    <property type="entry name" value="Notch homolog 4, [Drosophila]"/>
    <property type="match status" value="1"/>
</dbReference>
<dbReference type="PROSITE" id="PS01186">
    <property type="entry name" value="EGF_2"/>
    <property type="match status" value="4"/>
</dbReference>
<keyword evidence="1 6" id="KW-0245">EGF-like domain</keyword>
<dbReference type="InterPro" id="IPR018097">
    <property type="entry name" value="EGF_Ca-bd_CS"/>
</dbReference>
<gene>
    <name evidence="9" type="ORF">BaRGS_00021386</name>
</gene>
<keyword evidence="5" id="KW-0325">Glycoprotein</keyword>
<reference evidence="9 10" key="1">
    <citation type="journal article" date="2023" name="Sci. Data">
        <title>Genome assembly of the Korean intertidal mud-creeper Batillaria attramentaria.</title>
        <authorList>
            <person name="Patra A.K."/>
            <person name="Ho P.T."/>
            <person name="Jun S."/>
            <person name="Lee S.J."/>
            <person name="Kim Y."/>
            <person name="Won Y.J."/>
        </authorList>
    </citation>
    <scope>NUCLEOTIDE SEQUENCE [LARGE SCALE GENOMIC DNA]</scope>
    <source>
        <strain evidence="9">Wonlab-2016</strain>
    </source>
</reference>
<dbReference type="SUPFAM" id="SSF57196">
    <property type="entry name" value="EGF/Laminin"/>
    <property type="match status" value="3"/>
</dbReference>
<protein>
    <recommendedName>
        <fullName evidence="8">EGF-like domain-containing protein</fullName>
    </recommendedName>
</protein>
<sequence>RLNDKYRLVQKLITEFNPDPWPNMSAICSEKSKVPPAILYKLPSKTATDIDITTIGKATEDCHPLIAGRYTCNSALFKYETPCSGSLLDFCVGGRTVFMNYSLCAAPNNNLRKFLRSAVRYFTCLTSAETDEGRAVMLINSDPSLTVRDRFVCLMFSGVSGEQNVQHMENDCERGQVLASLKMTRRGTGMCGAAPFPCRMGACTETADEGLVCECYDGYTGAYCEKEIAKVDETGSDFAKMVNTARYLCSCRKVDNSTSGGRGQGIACLRLVDYCSSSPCQNNGTCHKQPNSYICYCRPGYTGPTCQFDIDECEGGPCKNDGSCRDQINSFVCECLVGFTGHVCEVDVDECASSPCGARQLCEDHVNGFLCLCEEGYEGSFCQFRVDPSAAVVKRKRYFLVGDIVGIGFAMFLLTGCFVALAERRKAGRRRREWIQLQRRRRAWITGARARRAPQVVEMQSISHEPPETQ</sequence>
<name>A0ABD0KJT6_9CAEN</name>
<dbReference type="PROSITE" id="PS00022">
    <property type="entry name" value="EGF_1"/>
    <property type="match status" value="4"/>
</dbReference>
<dbReference type="InterPro" id="IPR000152">
    <property type="entry name" value="EGF-type_Asp/Asn_hydroxyl_site"/>
</dbReference>
<keyword evidence="7" id="KW-0812">Transmembrane</keyword>
<dbReference type="AlphaFoldDB" id="A0ABD0KJT6"/>
<feature type="transmembrane region" description="Helical" evidence="7">
    <location>
        <begin position="398"/>
        <end position="422"/>
    </location>
</feature>
<evidence type="ECO:0000256" key="2">
    <source>
        <dbReference type="ARBA" id="ARBA00022729"/>
    </source>
</evidence>
<evidence type="ECO:0000313" key="10">
    <source>
        <dbReference type="Proteomes" id="UP001519460"/>
    </source>
</evidence>
<dbReference type="Gene3D" id="2.10.25.10">
    <property type="entry name" value="Laminin"/>
    <property type="match status" value="3"/>
</dbReference>
<proteinExistence type="predicted"/>
<evidence type="ECO:0000256" key="3">
    <source>
        <dbReference type="ARBA" id="ARBA00022737"/>
    </source>
</evidence>